<evidence type="ECO:0000313" key="3">
    <source>
        <dbReference type="Proteomes" id="UP000517765"/>
    </source>
</evidence>
<sequence length="57" mass="6721">MTTRPLSRTSRRRSRPRLAPPAWQRGCRAPARRVRGRRVRYHIGAEPGQIKGMRWRG</sequence>
<evidence type="ECO:0000256" key="1">
    <source>
        <dbReference type="SAM" id="MobiDB-lite"/>
    </source>
</evidence>
<evidence type="ECO:0000313" key="2">
    <source>
        <dbReference type="EMBL" id="MBB1261498.1"/>
    </source>
</evidence>
<feature type="region of interest" description="Disordered" evidence="1">
    <location>
        <begin position="1"/>
        <end position="27"/>
    </location>
</feature>
<comment type="caution">
    <text evidence="2">The sequence shown here is derived from an EMBL/GenBank/DDBJ whole genome shotgun (WGS) entry which is preliminary data.</text>
</comment>
<dbReference type="InterPro" id="IPR058113">
    <property type="entry name" value="TrpM_modulator"/>
</dbReference>
<name>A0A7W3WZQ1_9ACTN</name>
<dbReference type="RefSeq" id="WP_173019112.1">
    <property type="nucleotide sequence ID" value="NZ_JABJXA010000179.1"/>
</dbReference>
<accession>A0A7W3WZQ1</accession>
<protein>
    <recommendedName>
        <fullName evidence="4">Tryptophan synthase subunit(Beta)</fullName>
    </recommendedName>
</protein>
<reference evidence="3" key="1">
    <citation type="submission" date="2020-05" db="EMBL/GenBank/DDBJ databases">
        <title>Classification of alakaliphilic streptomycetes isolated from an alkaline soil next to Lonar Crater, India and a proposal for the recognition of Streptomyces alkaliterrae sp. nov.</title>
        <authorList>
            <person name="Golinska P."/>
        </authorList>
    </citation>
    <scope>NUCLEOTIDE SEQUENCE [LARGE SCALE GENOMIC DNA]</scope>
    <source>
        <strain evidence="3">OF8</strain>
    </source>
</reference>
<dbReference type="Proteomes" id="UP000517765">
    <property type="component" value="Unassembled WGS sequence"/>
</dbReference>
<organism evidence="2 3">
    <name type="scientific">Streptomyces alkaliterrae</name>
    <dbReference type="NCBI Taxonomy" id="2213162"/>
    <lineage>
        <taxon>Bacteria</taxon>
        <taxon>Bacillati</taxon>
        <taxon>Actinomycetota</taxon>
        <taxon>Actinomycetes</taxon>
        <taxon>Kitasatosporales</taxon>
        <taxon>Streptomycetaceae</taxon>
        <taxon>Streptomyces</taxon>
    </lineage>
</organism>
<dbReference type="NCBIfam" id="NF047334">
    <property type="entry name" value="modulat_TrpM"/>
    <property type="match status" value="1"/>
</dbReference>
<dbReference type="AlphaFoldDB" id="A0A7W3WZQ1"/>
<dbReference type="EMBL" id="JABJXA010000179">
    <property type="protein sequence ID" value="MBB1261498.1"/>
    <property type="molecule type" value="Genomic_DNA"/>
</dbReference>
<gene>
    <name evidence="2" type="ORF">H3147_22195</name>
</gene>
<proteinExistence type="predicted"/>
<evidence type="ECO:0008006" key="4">
    <source>
        <dbReference type="Google" id="ProtNLM"/>
    </source>
</evidence>